<keyword evidence="3" id="KW-0067">ATP-binding</keyword>
<dbReference type="InterPro" id="IPR027417">
    <property type="entry name" value="P-loop_NTPase"/>
</dbReference>
<evidence type="ECO:0000313" key="6">
    <source>
        <dbReference type="Proteomes" id="UP000319555"/>
    </source>
</evidence>
<dbReference type="Pfam" id="PF03135">
    <property type="entry name" value="CagE_TrbE_VirB"/>
    <property type="match status" value="1"/>
</dbReference>
<evidence type="ECO:0000256" key="1">
    <source>
        <dbReference type="ARBA" id="ARBA00006512"/>
    </source>
</evidence>
<protein>
    <submittedName>
        <fullName evidence="5">Type IV secretion system protein VirB4</fullName>
    </submittedName>
</protein>
<keyword evidence="6" id="KW-1185">Reference proteome</keyword>
<dbReference type="EMBL" id="FXTE01000011">
    <property type="protein sequence ID" value="SMO83762.1"/>
    <property type="molecule type" value="Genomic_DNA"/>
</dbReference>
<dbReference type="CDD" id="cd01127">
    <property type="entry name" value="TrwB_TraG_TraD_VirD4"/>
    <property type="match status" value="1"/>
</dbReference>
<evidence type="ECO:0000256" key="3">
    <source>
        <dbReference type="ARBA" id="ARBA00022840"/>
    </source>
</evidence>
<dbReference type="Gene3D" id="3.40.50.300">
    <property type="entry name" value="P-loop containing nucleotide triphosphate hydrolases"/>
    <property type="match status" value="2"/>
</dbReference>
<evidence type="ECO:0000313" key="5">
    <source>
        <dbReference type="EMBL" id="SMO83762.1"/>
    </source>
</evidence>
<evidence type="ECO:0000256" key="2">
    <source>
        <dbReference type="ARBA" id="ARBA00022741"/>
    </source>
</evidence>
<organism evidence="5 6">
    <name type="scientific">Ruegeria faecimaris</name>
    <dbReference type="NCBI Taxonomy" id="686389"/>
    <lineage>
        <taxon>Bacteria</taxon>
        <taxon>Pseudomonadati</taxon>
        <taxon>Pseudomonadota</taxon>
        <taxon>Alphaproteobacteria</taxon>
        <taxon>Rhodobacterales</taxon>
        <taxon>Roseobacteraceae</taxon>
        <taxon>Ruegeria</taxon>
    </lineage>
</organism>
<dbReference type="InterPro" id="IPR003593">
    <property type="entry name" value="AAA+_ATPase"/>
</dbReference>
<dbReference type="Proteomes" id="UP000319555">
    <property type="component" value="Unassembled WGS sequence"/>
</dbReference>
<keyword evidence="2" id="KW-0547">Nucleotide-binding</keyword>
<feature type="domain" description="AAA+ ATPase" evidence="4">
    <location>
        <begin position="444"/>
        <end position="745"/>
    </location>
</feature>
<evidence type="ECO:0000259" key="4">
    <source>
        <dbReference type="SMART" id="SM00382"/>
    </source>
</evidence>
<comment type="similarity">
    <text evidence="1">Belongs to the TrbE/VirB4 family.</text>
</comment>
<dbReference type="InterPro" id="IPR018145">
    <property type="entry name" value="CagE_TrbE_VirB_cntrl_dom"/>
</dbReference>
<dbReference type="GO" id="GO:0005524">
    <property type="term" value="F:ATP binding"/>
    <property type="evidence" value="ECO:0007669"/>
    <property type="project" value="UniProtKB-KW"/>
</dbReference>
<reference evidence="5 6" key="1">
    <citation type="submission" date="2017-05" db="EMBL/GenBank/DDBJ databases">
        <authorList>
            <person name="Varghese N."/>
            <person name="Submissions S."/>
        </authorList>
    </citation>
    <scope>NUCLEOTIDE SEQUENCE [LARGE SCALE GENOMIC DNA]</scope>
    <source>
        <strain evidence="5 6">DSM 28009</strain>
    </source>
</reference>
<dbReference type="SMART" id="SM00382">
    <property type="entry name" value="AAA"/>
    <property type="match status" value="1"/>
</dbReference>
<dbReference type="RefSeq" id="WP_142638822.1">
    <property type="nucleotide sequence ID" value="NZ_FXTE01000011.1"/>
</dbReference>
<dbReference type="PANTHER" id="PTHR30121:SF12">
    <property type="entry name" value="TYPE IV SECRETION SYSTEM PROTEIN CAGE"/>
    <property type="match status" value="1"/>
</dbReference>
<proteinExistence type="inferred from homology"/>
<name>A0A521EIT1_9RHOB</name>
<dbReference type="PANTHER" id="PTHR30121">
    <property type="entry name" value="UNCHARACTERIZED PROTEIN YJGR-RELATED"/>
    <property type="match status" value="1"/>
</dbReference>
<accession>A0A521EIT1</accession>
<dbReference type="InterPro" id="IPR051162">
    <property type="entry name" value="T4SS_component"/>
</dbReference>
<dbReference type="SUPFAM" id="SSF52540">
    <property type="entry name" value="P-loop containing nucleoside triphosphate hydrolases"/>
    <property type="match status" value="1"/>
</dbReference>
<dbReference type="AlphaFoldDB" id="A0A521EIT1"/>
<dbReference type="OrthoDB" id="9816422at2"/>
<sequence>MPKPASKDLFTLARSLLEPSWRKDEMHLFQMLPYGYVVDDEVISTRNGGLIAAAEITGINANTLDENEFEFLAERFERVLRTTPNEVAFYVHRVTVPAETGHVITDTTGFAGAVAQAMRSASVDAELKERKIIISAILQKRQDERAKQIFGMSSGTIDEERREMMEQLDGVFTTLAGTLGEARVSRLKLSDGRWLGYYGTLLDGRYQPIVHTNIAEPIAFNMPQEDVLFQGKTGKLLSGDDQERSIRVYSLKNYPMASFPGIFDGLDLPVDVVISQSFLPINRSQAQEMERRKSGQMRSAGDKAKSLEEDLSILADGIASGTMSLGKHHLSICVFGTEEDLKTAEKHIIGEIQISGGTVKREAMSARAVYFAQHPGNFAFRAREELITDQNFADMVAFHMRPKGLPENKLPWPGPLATFPTTHGDSYDVSLHLPKTSSDAENLPSGHTIVLGPNGSGKTVIAMLLATCAVAQGARIIAFDKDRAMEAPMRALGAQYTRVRVGEPTGMNPFQSEADEAGQSWLANWVTALMSYDEKLTAEQKDEITQACQANATLPPQLQNFDSLVDRFRAFDDGKNLFKRASEWAGDGRLSWMFGEGGSDPFASGDRHLVFDISEVLDDALVRLAWISYVMRQIERRCASKVPTVFVIDEAWVIAGNPYGADILKNAYTTYRKLNVMMMMMTQIPDHILSSAASKSILENTSTQLLFPSRSGNEADYRAIGLNDAELGALRAHFGDRVMLMKKGDESVWLDVDVGALGPLLRVLSGSDGKSFPDPEWRQNPNFWKEIT</sequence>
<gene>
    <name evidence="5" type="ORF">SAMN06265380_11178</name>
</gene>